<evidence type="ECO:0000313" key="2">
    <source>
        <dbReference type="EMBL" id="PVD32009.1"/>
    </source>
</evidence>
<proteinExistence type="predicted"/>
<keyword evidence="3" id="KW-1185">Reference proteome</keyword>
<organism evidence="2 3">
    <name type="scientific">Pomacea canaliculata</name>
    <name type="common">Golden apple snail</name>
    <dbReference type="NCBI Taxonomy" id="400727"/>
    <lineage>
        <taxon>Eukaryota</taxon>
        <taxon>Metazoa</taxon>
        <taxon>Spiralia</taxon>
        <taxon>Lophotrochozoa</taxon>
        <taxon>Mollusca</taxon>
        <taxon>Gastropoda</taxon>
        <taxon>Caenogastropoda</taxon>
        <taxon>Architaenioglossa</taxon>
        <taxon>Ampullarioidea</taxon>
        <taxon>Ampullariidae</taxon>
        <taxon>Pomacea</taxon>
    </lineage>
</organism>
<gene>
    <name evidence="2" type="ORF">C0Q70_07435</name>
</gene>
<protein>
    <submittedName>
        <fullName evidence="2">Uncharacterized protein</fullName>
    </submittedName>
</protein>
<evidence type="ECO:0000313" key="3">
    <source>
        <dbReference type="Proteomes" id="UP000245119"/>
    </source>
</evidence>
<dbReference type="AlphaFoldDB" id="A0A2T7PF13"/>
<evidence type="ECO:0000256" key="1">
    <source>
        <dbReference type="SAM" id="MobiDB-lite"/>
    </source>
</evidence>
<comment type="caution">
    <text evidence="2">The sequence shown here is derived from an EMBL/GenBank/DDBJ whole genome shotgun (WGS) entry which is preliminary data.</text>
</comment>
<dbReference type="Proteomes" id="UP000245119">
    <property type="component" value="Linkage Group LG4"/>
</dbReference>
<name>A0A2T7PF13_POMCA</name>
<accession>A0A2T7PF13</accession>
<sequence length="66" mass="7227">MLVSLREDLPGRGNILSRDPTDSEKQVSKTTGVDVGVVPCNLKLLPPPSLASWTGFYDTDSWMCCE</sequence>
<dbReference type="EMBL" id="PZQS01000004">
    <property type="protein sequence ID" value="PVD32009.1"/>
    <property type="molecule type" value="Genomic_DNA"/>
</dbReference>
<feature type="region of interest" description="Disordered" evidence="1">
    <location>
        <begin position="1"/>
        <end position="30"/>
    </location>
</feature>
<feature type="compositionally biased region" description="Basic and acidic residues" evidence="1">
    <location>
        <begin position="1"/>
        <end position="10"/>
    </location>
</feature>
<reference evidence="2 3" key="1">
    <citation type="submission" date="2018-04" db="EMBL/GenBank/DDBJ databases">
        <title>The genome of golden apple snail Pomacea canaliculata provides insight into stress tolerance and invasive adaptation.</title>
        <authorList>
            <person name="Liu C."/>
            <person name="Liu B."/>
            <person name="Ren Y."/>
            <person name="Zhang Y."/>
            <person name="Wang H."/>
            <person name="Li S."/>
            <person name="Jiang F."/>
            <person name="Yin L."/>
            <person name="Zhang G."/>
            <person name="Qian W."/>
            <person name="Fan W."/>
        </authorList>
    </citation>
    <scope>NUCLEOTIDE SEQUENCE [LARGE SCALE GENOMIC DNA]</scope>
    <source>
        <strain evidence="2">SZHN2017</strain>
        <tissue evidence="2">Muscle</tissue>
    </source>
</reference>